<accession>A0A7G2CM73</accession>
<organism evidence="1 2">
    <name type="scientific">Angomonas deanei</name>
    <dbReference type="NCBI Taxonomy" id="59799"/>
    <lineage>
        <taxon>Eukaryota</taxon>
        <taxon>Discoba</taxon>
        <taxon>Euglenozoa</taxon>
        <taxon>Kinetoplastea</taxon>
        <taxon>Metakinetoplastina</taxon>
        <taxon>Trypanosomatida</taxon>
        <taxon>Trypanosomatidae</taxon>
        <taxon>Strigomonadinae</taxon>
        <taxon>Angomonas</taxon>
    </lineage>
</organism>
<reference evidence="1 2" key="1">
    <citation type="submission" date="2020-08" db="EMBL/GenBank/DDBJ databases">
        <authorList>
            <person name="Newling K."/>
            <person name="Davey J."/>
            <person name="Forrester S."/>
        </authorList>
    </citation>
    <scope>NUCLEOTIDE SEQUENCE [LARGE SCALE GENOMIC DNA]</scope>
    <source>
        <strain evidence="2">Crithidia deanei Carvalho (ATCC PRA-265)</strain>
    </source>
</reference>
<protein>
    <submittedName>
        <fullName evidence="1">Uncharacterized protein</fullName>
    </submittedName>
</protein>
<sequence>MAQAKREEIVRVCLSSLHDELLKEISNDDSFLEEIDILTSEDIITVVRPLTDPTFYVASNAGNLELEKDDLSRLRKVNEVYLDYRVAELPMRMQTEALLLQKHEQEHSKMMQELIDLSEYMALTSSEYPPVLPAELSLSTPPPEDILAIVSKDSPTFRDAHCEQRIAELENNVGMQNILKIRCTQRMILLTEVAQRLHQKYQERKSKRK</sequence>
<dbReference type="AlphaFoldDB" id="A0A7G2CM73"/>
<dbReference type="OrthoDB" id="263223at2759"/>
<dbReference type="EMBL" id="LR877158">
    <property type="protein sequence ID" value="CAD2219653.1"/>
    <property type="molecule type" value="Genomic_DNA"/>
</dbReference>
<evidence type="ECO:0000313" key="2">
    <source>
        <dbReference type="Proteomes" id="UP000515908"/>
    </source>
</evidence>
<keyword evidence="2" id="KW-1185">Reference proteome</keyword>
<dbReference type="Proteomes" id="UP000515908">
    <property type="component" value="Chromosome 14"/>
</dbReference>
<dbReference type="VEuPathDB" id="TriTrypDB:ADEAN_000716200"/>
<name>A0A7G2CM73_9TRYP</name>
<gene>
    <name evidence="1" type="ORF">ADEAN_000716200</name>
</gene>
<evidence type="ECO:0000313" key="1">
    <source>
        <dbReference type="EMBL" id="CAD2219653.1"/>
    </source>
</evidence>
<proteinExistence type="predicted"/>